<name>A0ABU8J1U1_9BURK</name>
<accession>A0ABU8J1U1</accession>
<dbReference type="Gene3D" id="3.40.50.10610">
    <property type="entry name" value="ABC-type transport auxiliary lipoprotein component"/>
    <property type="match status" value="1"/>
</dbReference>
<reference evidence="2 3" key="1">
    <citation type="journal article" date="2022" name="Arch. Microbiol.">
        <title>Paraburkholderia bengalensis sp. nov. isolated from roots of Oryza sativa, IR64.</title>
        <authorList>
            <person name="Nag P."/>
            <person name="Mondal N."/>
            <person name="Sarkar J."/>
            <person name="Das S."/>
        </authorList>
    </citation>
    <scope>NUCLEOTIDE SEQUENCE [LARGE SCALE GENOMIC DNA]</scope>
    <source>
        <strain evidence="2 3">IR64_4_BI</strain>
    </source>
</reference>
<evidence type="ECO:0000259" key="1">
    <source>
        <dbReference type="Pfam" id="PF03886"/>
    </source>
</evidence>
<proteinExistence type="predicted"/>
<dbReference type="Pfam" id="PF03886">
    <property type="entry name" value="ABC_trans_aux"/>
    <property type="match status" value="1"/>
</dbReference>
<organism evidence="2 3">
    <name type="scientific">Paraburkholderia bengalensis</name>
    <dbReference type="NCBI Taxonomy" id="2747562"/>
    <lineage>
        <taxon>Bacteria</taxon>
        <taxon>Pseudomonadati</taxon>
        <taxon>Pseudomonadota</taxon>
        <taxon>Betaproteobacteria</taxon>
        <taxon>Burkholderiales</taxon>
        <taxon>Burkholderiaceae</taxon>
        <taxon>Paraburkholderia</taxon>
    </lineage>
</organism>
<keyword evidence="3" id="KW-1185">Reference proteome</keyword>
<sequence>MVFTFGLVMFLGACASTPRPSFYRLASQPFPQRIDYVGAPLVIVIDDVTIPEVVDRPQLVYRASESQVRVDDFARWAEPLKSQIADVVAADLRELFRDALVFTAPQKSDRPTVRVTINVRTFDSVPGEHAVLVINWSILTPGAKQFFKAKSGIVQGVDGAGYDALVDAHSRALADFSVDVALAIVSELRKNSSLVANP</sequence>
<dbReference type="InterPro" id="IPR005586">
    <property type="entry name" value="ABC_trans_aux"/>
</dbReference>
<evidence type="ECO:0000313" key="3">
    <source>
        <dbReference type="Proteomes" id="UP001386437"/>
    </source>
</evidence>
<evidence type="ECO:0000313" key="2">
    <source>
        <dbReference type="EMBL" id="MEI6001766.1"/>
    </source>
</evidence>
<dbReference type="Proteomes" id="UP001386437">
    <property type="component" value="Unassembled WGS sequence"/>
</dbReference>
<feature type="domain" description="ABC-type transport auxiliary lipoprotein component" evidence="1">
    <location>
        <begin position="23"/>
        <end position="181"/>
    </location>
</feature>
<gene>
    <name evidence="2" type="ORF">H3V53_32790</name>
</gene>
<comment type="caution">
    <text evidence="2">The sequence shown here is derived from an EMBL/GenBank/DDBJ whole genome shotgun (WGS) entry which is preliminary data.</text>
</comment>
<dbReference type="SUPFAM" id="SSF159594">
    <property type="entry name" value="XCC0632-like"/>
    <property type="match status" value="1"/>
</dbReference>
<dbReference type="EMBL" id="JACFYJ010000084">
    <property type="protein sequence ID" value="MEI6001766.1"/>
    <property type="molecule type" value="Genomic_DNA"/>
</dbReference>
<protein>
    <submittedName>
        <fullName evidence="2">Membrane integrity-associated transporter subunit PqiC</fullName>
    </submittedName>
</protein>